<keyword evidence="2" id="KW-1185">Reference proteome</keyword>
<dbReference type="AlphaFoldDB" id="A0A3M7S515"/>
<evidence type="ECO:0000313" key="1">
    <source>
        <dbReference type="EMBL" id="RNA30893.1"/>
    </source>
</evidence>
<dbReference type="Proteomes" id="UP000276133">
    <property type="component" value="Unassembled WGS sequence"/>
</dbReference>
<organism evidence="1 2">
    <name type="scientific">Brachionus plicatilis</name>
    <name type="common">Marine rotifer</name>
    <name type="synonym">Brachionus muelleri</name>
    <dbReference type="NCBI Taxonomy" id="10195"/>
    <lineage>
        <taxon>Eukaryota</taxon>
        <taxon>Metazoa</taxon>
        <taxon>Spiralia</taxon>
        <taxon>Gnathifera</taxon>
        <taxon>Rotifera</taxon>
        <taxon>Eurotatoria</taxon>
        <taxon>Monogononta</taxon>
        <taxon>Pseudotrocha</taxon>
        <taxon>Ploima</taxon>
        <taxon>Brachionidae</taxon>
        <taxon>Brachionus</taxon>
    </lineage>
</organism>
<reference evidence="1 2" key="1">
    <citation type="journal article" date="2018" name="Sci. Rep.">
        <title>Genomic signatures of local adaptation to the degree of environmental predictability in rotifers.</title>
        <authorList>
            <person name="Franch-Gras L."/>
            <person name="Hahn C."/>
            <person name="Garcia-Roger E.M."/>
            <person name="Carmona M.J."/>
            <person name="Serra M."/>
            <person name="Gomez A."/>
        </authorList>
    </citation>
    <scope>NUCLEOTIDE SEQUENCE [LARGE SCALE GENOMIC DNA]</scope>
    <source>
        <strain evidence="1">HYR1</strain>
    </source>
</reference>
<proteinExistence type="predicted"/>
<name>A0A3M7S515_BRAPC</name>
<evidence type="ECO:0000313" key="2">
    <source>
        <dbReference type="Proteomes" id="UP000276133"/>
    </source>
</evidence>
<accession>A0A3M7S515</accession>
<gene>
    <name evidence="1" type="ORF">BpHYR1_015575</name>
</gene>
<protein>
    <submittedName>
        <fullName evidence="1">Uncharacterized protein</fullName>
    </submittedName>
</protein>
<sequence>MNKHNHLVQLMSEILNINGYKFLLVGSCDRGKKLCLFRIDVTILLHVAHVCIVQVSGKLEEIER</sequence>
<comment type="caution">
    <text evidence="1">The sequence shown here is derived from an EMBL/GenBank/DDBJ whole genome shotgun (WGS) entry which is preliminary data.</text>
</comment>
<dbReference type="EMBL" id="REGN01002026">
    <property type="protein sequence ID" value="RNA30893.1"/>
    <property type="molecule type" value="Genomic_DNA"/>
</dbReference>